<dbReference type="EMBL" id="BDGG01000001">
    <property type="protein sequence ID" value="GAU90408.1"/>
    <property type="molecule type" value="Genomic_DNA"/>
</dbReference>
<protein>
    <submittedName>
        <fullName evidence="1">Uncharacterized protein</fullName>
    </submittedName>
</protein>
<keyword evidence="2" id="KW-1185">Reference proteome</keyword>
<evidence type="ECO:0000313" key="1">
    <source>
        <dbReference type="EMBL" id="GAU90408.1"/>
    </source>
</evidence>
<name>A0A1D1UW75_RAMVA</name>
<proteinExistence type="predicted"/>
<evidence type="ECO:0000313" key="2">
    <source>
        <dbReference type="Proteomes" id="UP000186922"/>
    </source>
</evidence>
<sequence>MEYLKYVNKRKLHEKKAESKPALFKFSLFAFGLFPLLRCVSEYRQKEKAHPCYVSPPKRQKLDVNRVPFSFLKSQQADKTSFKQLVDNSDIWVGSAVLKALYKTSPSLTKYARMLMWDVILTRQDILTMNQLKSQSVGFVKLFGEKNFRDVYGRDKKNMITVGGKLTVMQLGCFT</sequence>
<organism evidence="1 2">
    <name type="scientific">Ramazzottius varieornatus</name>
    <name type="common">Water bear</name>
    <name type="synonym">Tardigrade</name>
    <dbReference type="NCBI Taxonomy" id="947166"/>
    <lineage>
        <taxon>Eukaryota</taxon>
        <taxon>Metazoa</taxon>
        <taxon>Ecdysozoa</taxon>
        <taxon>Tardigrada</taxon>
        <taxon>Eutardigrada</taxon>
        <taxon>Parachela</taxon>
        <taxon>Hypsibioidea</taxon>
        <taxon>Ramazzottiidae</taxon>
        <taxon>Ramazzottius</taxon>
    </lineage>
</organism>
<comment type="caution">
    <text evidence="1">The sequence shown here is derived from an EMBL/GenBank/DDBJ whole genome shotgun (WGS) entry which is preliminary data.</text>
</comment>
<dbReference type="AlphaFoldDB" id="A0A1D1UW75"/>
<gene>
    <name evidence="1" type="primary">RvY_02826</name>
    <name evidence="1" type="synonym">RvY_02826.1</name>
    <name evidence="1" type="ORF">RvY_02826-1</name>
</gene>
<dbReference type="Proteomes" id="UP000186922">
    <property type="component" value="Unassembled WGS sequence"/>
</dbReference>
<accession>A0A1D1UW75</accession>
<reference evidence="1 2" key="1">
    <citation type="journal article" date="2016" name="Nat. Commun.">
        <title>Extremotolerant tardigrade genome and improved radiotolerance of human cultured cells by tardigrade-unique protein.</title>
        <authorList>
            <person name="Hashimoto T."/>
            <person name="Horikawa D.D."/>
            <person name="Saito Y."/>
            <person name="Kuwahara H."/>
            <person name="Kozuka-Hata H."/>
            <person name="Shin-I T."/>
            <person name="Minakuchi Y."/>
            <person name="Ohishi K."/>
            <person name="Motoyama A."/>
            <person name="Aizu T."/>
            <person name="Enomoto A."/>
            <person name="Kondo K."/>
            <person name="Tanaka S."/>
            <person name="Hara Y."/>
            <person name="Koshikawa S."/>
            <person name="Sagara H."/>
            <person name="Miura T."/>
            <person name="Yokobori S."/>
            <person name="Miyagawa K."/>
            <person name="Suzuki Y."/>
            <person name="Kubo T."/>
            <person name="Oyama M."/>
            <person name="Kohara Y."/>
            <person name="Fujiyama A."/>
            <person name="Arakawa K."/>
            <person name="Katayama T."/>
            <person name="Toyoda A."/>
            <person name="Kunieda T."/>
        </authorList>
    </citation>
    <scope>NUCLEOTIDE SEQUENCE [LARGE SCALE GENOMIC DNA]</scope>
    <source>
        <strain evidence="1 2">YOKOZUNA-1</strain>
    </source>
</reference>